<dbReference type="Pfam" id="PF17963">
    <property type="entry name" value="Big_9"/>
    <property type="match status" value="1"/>
</dbReference>
<accession>A0ABX2QP87</accession>
<keyword evidence="2" id="KW-1185">Reference proteome</keyword>
<comment type="caution">
    <text evidence="1">The sequence shown here is derived from an EMBL/GenBank/DDBJ whole genome shotgun (WGS) entry which is preliminary data.</text>
</comment>
<gene>
    <name evidence="1" type="ORF">HV823_23150</name>
</gene>
<organism evidence="1 2">
    <name type="scientific">Mycoplana rhizolycopersici</name>
    <dbReference type="NCBI Taxonomy" id="2746702"/>
    <lineage>
        <taxon>Bacteria</taxon>
        <taxon>Pseudomonadati</taxon>
        <taxon>Pseudomonadota</taxon>
        <taxon>Alphaproteobacteria</taxon>
        <taxon>Hyphomicrobiales</taxon>
        <taxon>Rhizobiaceae</taxon>
        <taxon>Mycoplana</taxon>
    </lineage>
</organism>
<dbReference type="Pfam" id="PF00353">
    <property type="entry name" value="HemolysinCabind"/>
    <property type="match status" value="1"/>
</dbReference>
<dbReference type="Proteomes" id="UP000659172">
    <property type="component" value="Unassembled WGS sequence"/>
</dbReference>
<dbReference type="InterPro" id="IPR018511">
    <property type="entry name" value="Hemolysin-typ_Ca-bd_CS"/>
</dbReference>
<dbReference type="PROSITE" id="PS00330">
    <property type="entry name" value="HEMOLYSIN_CALCIUM"/>
    <property type="match status" value="1"/>
</dbReference>
<evidence type="ECO:0000313" key="2">
    <source>
        <dbReference type="Proteomes" id="UP000659172"/>
    </source>
</evidence>
<dbReference type="InterPro" id="IPR001343">
    <property type="entry name" value="Hemolysn_Ca-bd"/>
</dbReference>
<name>A0ABX2QP87_9HYPH</name>
<dbReference type="Gene3D" id="2.150.10.10">
    <property type="entry name" value="Serralysin-like metalloprotease, C-terminal"/>
    <property type="match status" value="1"/>
</dbReference>
<dbReference type="InterPro" id="IPR011049">
    <property type="entry name" value="Serralysin-like_metalloprot_C"/>
</dbReference>
<feature type="non-terminal residue" evidence="1">
    <location>
        <position position="1"/>
    </location>
</feature>
<evidence type="ECO:0000313" key="1">
    <source>
        <dbReference type="EMBL" id="NVP58141.1"/>
    </source>
</evidence>
<reference evidence="1 2" key="1">
    <citation type="submission" date="2020-06" db="EMBL/GenBank/DDBJ databases">
        <title>Rhizobium sp.nov. isolated from the tomato plant.</title>
        <authorList>
            <person name="Thin K.K."/>
            <person name="Zhang X."/>
            <person name="He S."/>
        </authorList>
    </citation>
    <scope>NUCLEOTIDE SEQUENCE [LARGE SCALE GENOMIC DNA]</scope>
    <source>
        <strain evidence="1 2">DBTS2</strain>
    </source>
</reference>
<dbReference type="SUPFAM" id="SSF51120">
    <property type="entry name" value="beta-Roll"/>
    <property type="match status" value="1"/>
</dbReference>
<protein>
    <submittedName>
        <fullName evidence="1">Uncharacterized protein</fullName>
    </submittedName>
</protein>
<dbReference type="RefSeq" id="WP_281374129.1">
    <property type="nucleotide sequence ID" value="NZ_JABXYK010000020.1"/>
</dbReference>
<proteinExistence type="predicted"/>
<sequence>AGSLTLSGKALKAGQIVTAADLGKLVYTPAANATAPVSFTFQIVDNGGTANGGSNIDPTPNAFRFSIKPVNDAPSGSNKIVSMLEDKRYVFKAGDFGFSDKIDGNAFHAVKIAALPAAGSLTLAGKAVKSGQIVISTDLGKLAYTPPPNDFGKGLASMKFQVIDNGGTANGGKKIDPTPNTLTFNVADMTDIFRGTSKADTLKGTKGKDVLDGKAGADTLTGGSGADTFVFKTGYDRDKITDFAATGSKHDILDLTRLKSVTSFADLKKNHLSVHDTDVWIDGGKGDVLILKGVKIGDLTKGDFLF</sequence>
<dbReference type="EMBL" id="JABXYK010000020">
    <property type="protein sequence ID" value="NVP58141.1"/>
    <property type="molecule type" value="Genomic_DNA"/>
</dbReference>